<sequence>MSAFTRKMHGKKTRFKCQ</sequence>
<proteinExistence type="predicted"/>
<name>A0A0E9SCF5_ANGAN</name>
<reference evidence="1" key="2">
    <citation type="journal article" date="2015" name="Fish Shellfish Immunol.">
        <title>Early steps in the European eel (Anguilla anguilla)-Vibrio vulnificus interaction in the gills: Role of the RtxA13 toxin.</title>
        <authorList>
            <person name="Callol A."/>
            <person name="Pajuelo D."/>
            <person name="Ebbesson L."/>
            <person name="Teles M."/>
            <person name="MacKenzie S."/>
            <person name="Amaro C."/>
        </authorList>
    </citation>
    <scope>NUCLEOTIDE SEQUENCE</scope>
</reference>
<evidence type="ECO:0000313" key="1">
    <source>
        <dbReference type="EMBL" id="JAH38360.1"/>
    </source>
</evidence>
<reference evidence="1" key="1">
    <citation type="submission" date="2014-11" db="EMBL/GenBank/DDBJ databases">
        <authorList>
            <person name="Amaro Gonzalez C."/>
        </authorList>
    </citation>
    <scope>NUCLEOTIDE SEQUENCE</scope>
</reference>
<protein>
    <submittedName>
        <fullName evidence="1">Uncharacterized protein</fullName>
    </submittedName>
</protein>
<accession>A0A0E9SCF5</accession>
<dbReference type="EMBL" id="GBXM01070217">
    <property type="protein sequence ID" value="JAH38360.1"/>
    <property type="molecule type" value="Transcribed_RNA"/>
</dbReference>
<dbReference type="AlphaFoldDB" id="A0A0E9SCF5"/>
<organism evidence="1">
    <name type="scientific">Anguilla anguilla</name>
    <name type="common">European freshwater eel</name>
    <name type="synonym">Muraena anguilla</name>
    <dbReference type="NCBI Taxonomy" id="7936"/>
    <lineage>
        <taxon>Eukaryota</taxon>
        <taxon>Metazoa</taxon>
        <taxon>Chordata</taxon>
        <taxon>Craniata</taxon>
        <taxon>Vertebrata</taxon>
        <taxon>Euteleostomi</taxon>
        <taxon>Actinopterygii</taxon>
        <taxon>Neopterygii</taxon>
        <taxon>Teleostei</taxon>
        <taxon>Anguilliformes</taxon>
        <taxon>Anguillidae</taxon>
        <taxon>Anguilla</taxon>
    </lineage>
</organism>